<dbReference type="EMBL" id="JAJEPR010000048">
    <property type="protein sequence ID" value="MCC2191336.1"/>
    <property type="molecule type" value="Genomic_DNA"/>
</dbReference>
<gene>
    <name evidence="1" type="ORF">LKD71_16340</name>
</gene>
<name>A0AAE3J7W9_9FIRM</name>
<evidence type="ECO:0000313" key="1">
    <source>
        <dbReference type="EMBL" id="MCC2191336.1"/>
    </source>
</evidence>
<reference evidence="1 2" key="1">
    <citation type="submission" date="2021-10" db="EMBL/GenBank/DDBJ databases">
        <title>Anaerobic single-cell dispensing facilitates the cultivation of human gut bacteria.</title>
        <authorList>
            <person name="Afrizal A."/>
        </authorList>
    </citation>
    <scope>NUCLEOTIDE SEQUENCE [LARGE SCALE GENOMIC DNA]</scope>
    <source>
        <strain evidence="1 2">CLA-AA-H277</strain>
    </source>
</reference>
<organism evidence="1 2">
    <name type="scientific">Fusicatenibacter faecihominis</name>
    <dbReference type="NCBI Taxonomy" id="2881276"/>
    <lineage>
        <taxon>Bacteria</taxon>
        <taxon>Bacillati</taxon>
        <taxon>Bacillota</taxon>
        <taxon>Clostridia</taxon>
        <taxon>Lachnospirales</taxon>
        <taxon>Lachnospiraceae</taxon>
        <taxon>Fusicatenibacter</taxon>
    </lineage>
</organism>
<accession>A0AAE3J7W9</accession>
<dbReference type="RefSeq" id="WP_227616224.1">
    <property type="nucleotide sequence ID" value="NZ_JAJEPR010000048.1"/>
</dbReference>
<sequence>MKNVNLDTYSPFHKTGHTSKGDQRKWKVDGIWYKADYMGYEGLAEVLVSSLLGKSSLSYPFVAYQPVQIEYKGQMIRGCVSRDFLKEGEILIPLEKLYRRYTGESLAVKLAGFSKVTERIQYLTEQVEKITKLKNFGSYLTAMLEIDAFFLNKDRHTNNIAVIYQEETQQYALSPLFDQGLCLLADVKMDYPLELPLEACLEHIEAKPFSADFDEQLEAAEALYGIQLQFHFSFKEVQRELDQIAEGYSDAVQERVEQLLRQQIRKYAYLIKA</sequence>
<protein>
    <recommendedName>
        <fullName evidence="3">PI3K/PI4K catalytic domain-containing protein</fullName>
    </recommendedName>
</protein>
<comment type="caution">
    <text evidence="1">The sequence shown here is derived from an EMBL/GenBank/DDBJ whole genome shotgun (WGS) entry which is preliminary data.</text>
</comment>
<keyword evidence="2" id="KW-1185">Reference proteome</keyword>
<evidence type="ECO:0008006" key="3">
    <source>
        <dbReference type="Google" id="ProtNLM"/>
    </source>
</evidence>
<proteinExistence type="predicted"/>
<dbReference type="AlphaFoldDB" id="A0AAE3J7W9"/>
<evidence type="ECO:0000313" key="2">
    <source>
        <dbReference type="Proteomes" id="UP001197875"/>
    </source>
</evidence>
<dbReference type="Gene3D" id="1.10.1070.20">
    <property type="match status" value="1"/>
</dbReference>
<dbReference type="Proteomes" id="UP001197875">
    <property type="component" value="Unassembled WGS sequence"/>
</dbReference>